<feature type="compositionally biased region" description="Polar residues" evidence="1">
    <location>
        <begin position="106"/>
        <end position="115"/>
    </location>
</feature>
<gene>
    <name evidence="3" type="ORF">EBH_0040760</name>
</gene>
<proteinExistence type="predicted"/>
<dbReference type="EMBL" id="HG712715">
    <property type="protein sequence ID" value="CDJ51286.1"/>
    <property type="molecule type" value="Genomic_DNA"/>
</dbReference>
<evidence type="ECO:0000313" key="3">
    <source>
        <dbReference type="EMBL" id="CDJ51286.1"/>
    </source>
</evidence>
<keyword evidence="4" id="KW-1185">Reference proteome</keyword>
<feature type="region of interest" description="Disordered" evidence="1">
    <location>
        <begin position="1"/>
        <end position="42"/>
    </location>
</feature>
<evidence type="ECO:0008006" key="5">
    <source>
        <dbReference type="Google" id="ProtNLM"/>
    </source>
</evidence>
<keyword evidence="2" id="KW-0472">Membrane</keyword>
<accession>U6LM88</accession>
<evidence type="ECO:0000256" key="2">
    <source>
        <dbReference type="SAM" id="Phobius"/>
    </source>
</evidence>
<feature type="region of interest" description="Disordered" evidence="1">
    <location>
        <begin position="106"/>
        <end position="136"/>
    </location>
</feature>
<dbReference type="Proteomes" id="UP000030750">
    <property type="component" value="Unassembled WGS sequence"/>
</dbReference>
<evidence type="ECO:0000256" key="1">
    <source>
        <dbReference type="SAM" id="MobiDB-lite"/>
    </source>
</evidence>
<feature type="region of interest" description="Disordered" evidence="1">
    <location>
        <begin position="364"/>
        <end position="390"/>
    </location>
</feature>
<dbReference type="OrthoDB" id="330758at2759"/>
<keyword evidence="2" id="KW-0812">Transmembrane</keyword>
<feature type="transmembrane region" description="Helical" evidence="2">
    <location>
        <begin position="321"/>
        <end position="342"/>
    </location>
</feature>
<sequence>MGTRFQPPVTTDHHHAAAQLGLRRDLGNNPYSSSFDEETDEEIFDRPLSPYDAFAGDPPLQLRPALVEAGPRVYASPLGGSSSSRSNFNGVSPSPPLYAITREASHLTNANSNNKLPEIQTRGRGEGKGDDDDPIKSCLEEIQHHDEGGMLGCSSQQREETQDPTSPSFVAVDVMGEKKLRQGEQLPPTASAEKAQLDYSGGGNKQKWSKAYNENPSDAAQIAEEAFSKVKFWREVFSGLTGMHGVYVLANFAFDNPAGGICSLFCFLCSAFAQVDRRAPSYFLTALLSFCFGIVVAVSLGTPVRGFEAFSTNPLLRRICITQACLLLLATPVAVLVALRIIELHSFLREPGVLIPLDCTEETTETEQKDAQDDASVKSEQHADNDQPFHREATACVSQEEIANQGRRPSFEGN</sequence>
<name>U6LM88_9EIME</name>
<reference evidence="3" key="1">
    <citation type="submission" date="2013-10" db="EMBL/GenBank/DDBJ databases">
        <title>Genomic analysis of the causative agents of coccidiosis in chickens.</title>
        <authorList>
            <person name="Reid A.J."/>
            <person name="Blake D."/>
            <person name="Billington K."/>
            <person name="Browne H."/>
            <person name="Dunn M."/>
            <person name="Hung S."/>
            <person name="Kawahara F."/>
            <person name="Miranda-Saavedra D."/>
            <person name="Mourier T."/>
            <person name="Nagra H."/>
            <person name="Otto T.D."/>
            <person name="Rawlings N."/>
            <person name="Sanchez A."/>
            <person name="Sanders M."/>
            <person name="Subramaniam C."/>
            <person name="Tay Y."/>
            <person name="Dear P."/>
            <person name="Doerig C."/>
            <person name="Gruber A."/>
            <person name="Parkinson J."/>
            <person name="Shirley M."/>
            <person name="Wan K.L."/>
            <person name="Berriman M."/>
            <person name="Tomley F."/>
            <person name="Pain A."/>
        </authorList>
    </citation>
    <scope>NUCLEOTIDE SEQUENCE [LARGE SCALE GENOMIC DNA]</scope>
    <source>
        <strain evidence="3">Houghton</strain>
    </source>
</reference>
<dbReference type="TCDB" id="9.B.215.1.7">
    <property type="family name" value="the plasmodium basal complex transmembrane protein (btp) family"/>
</dbReference>
<protein>
    <recommendedName>
        <fullName evidence="5">Transmembrane protein</fullName>
    </recommendedName>
</protein>
<feature type="transmembrane region" description="Helical" evidence="2">
    <location>
        <begin position="258"/>
        <end position="275"/>
    </location>
</feature>
<feature type="compositionally biased region" description="Basic and acidic residues" evidence="1">
    <location>
        <begin position="121"/>
        <end position="136"/>
    </location>
</feature>
<dbReference type="VEuPathDB" id="ToxoDB:EBH_0040760"/>
<keyword evidence="2" id="KW-1133">Transmembrane helix</keyword>
<evidence type="ECO:0000313" key="4">
    <source>
        <dbReference type="Proteomes" id="UP000030750"/>
    </source>
</evidence>
<organism evidence="3 4">
    <name type="scientific">Eimeria brunetti</name>
    <dbReference type="NCBI Taxonomy" id="51314"/>
    <lineage>
        <taxon>Eukaryota</taxon>
        <taxon>Sar</taxon>
        <taxon>Alveolata</taxon>
        <taxon>Apicomplexa</taxon>
        <taxon>Conoidasida</taxon>
        <taxon>Coccidia</taxon>
        <taxon>Eucoccidiorida</taxon>
        <taxon>Eimeriorina</taxon>
        <taxon>Eimeriidae</taxon>
        <taxon>Eimeria</taxon>
    </lineage>
</organism>
<reference evidence="3" key="2">
    <citation type="submission" date="2013-10" db="EMBL/GenBank/DDBJ databases">
        <authorList>
            <person name="Aslett M."/>
        </authorList>
    </citation>
    <scope>NUCLEOTIDE SEQUENCE [LARGE SCALE GENOMIC DNA]</scope>
    <source>
        <strain evidence="3">Houghton</strain>
    </source>
</reference>
<feature type="compositionally biased region" description="Basic and acidic residues" evidence="1">
    <location>
        <begin position="366"/>
        <end position="390"/>
    </location>
</feature>
<feature type="transmembrane region" description="Helical" evidence="2">
    <location>
        <begin position="282"/>
        <end position="301"/>
    </location>
</feature>
<dbReference type="AlphaFoldDB" id="U6LM88"/>